<feature type="domain" description="Metalloenzyme" evidence="12">
    <location>
        <begin position="1"/>
        <end position="479"/>
    </location>
</feature>
<dbReference type="OrthoDB" id="1886626at2759"/>
<dbReference type="SUPFAM" id="SSF64158">
    <property type="entry name" value="2,3-Bisphosphoglycerate-independent phosphoglycerate mutase, substrate-binding domain"/>
    <property type="match status" value="1"/>
</dbReference>
<name>A0A9P6H3P6_9MICR</name>
<evidence type="ECO:0000256" key="8">
    <source>
        <dbReference type="ARBA" id="ARBA00023235"/>
    </source>
</evidence>
<dbReference type="SUPFAM" id="SSF53649">
    <property type="entry name" value="Alkaline phosphatase-like"/>
    <property type="match status" value="1"/>
</dbReference>
<feature type="binding site" evidence="10">
    <location>
        <position position="183"/>
    </location>
    <ligand>
        <name>substrate</name>
    </ligand>
</feature>
<evidence type="ECO:0000259" key="13">
    <source>
        <dbReference type="Pfam" id="PF06415"/>
    </source>
</evidence>
<dbReference type="Pfam" id="PF06415">
    <property type="entry name" value="iPGM_N"/>
    <property type="match status" value="1"/>
</dbReference>
<sequence>MKVCLVILDGWGVNKSKYRFDAIDTSACKNMRYLSKNYPSYLINASGQYVGLKTGAMGNSEVGHLTLGSGRVVEQYISIIDRAIESGVIAENLRPILDLDAESLHVLIMISDAGIHSHIDHLFGVLEVLKHKFAKIYIHCITDGRDTAPNVAIKYINRVISYCSENKNCKMVTIGGRYFAMDRDNNKDRIDEYFNTLTRAENVVNGIDDLIKNMYNFSSNDETIKPFRFSVDGVIEPKDKLFFLNFRADRMRQVTEKFIEFGCEVFTMVEYKKDIPARVIFKKHPVHNTLCEVLGTNGVSHSHIAESEKYAHVTYFFNGGKEKEFNMEKRIILDSPKVDSFEKAPKMASGKITRAILKEMDSDVPFIVSNFAAPDMVGHTGNFEATQEAIHKIDKCIGKIYMKCKEKDYVLVVTADHGNAEFMFDESIQMVCKKHTSNQVPLIVCTAKTGEKDGNWGYEDSEYSLRDVAPTILSLFGIEIPKEMTGKSVLK</sequence>
<feature type="binding site" evidence="10">
    <location>
        <begin position="145"/>
        <end position="146"/>
    </location>
    <ligand>
        <name>substrate</name>
    </ligand>
</feature>
<dbReference type="Gene3D" id="3.40.720.10">
    <property type="entry name" value="Alkaline Phosphatase, subunit A"/>
    <property type="match status" value="1"/>
</dbReference>
<evidence type="ECO:0000256" key="6">
    <source>
        <dbReference type="ARBA" id="ARBA00023152"/>
    </source>
</evidence>
<dbReference type="NCBIfam" id="TIGR01307">
    <property type="entry name" value="pgm_bpd_ind"/>
    <property type="match status" value="1"/>
</dbReference>
<feature type="binding site" evidence="11">
    <location>
        <position position="375"/>
    </location>
    <ligand>
        <name>Mn(2+)</name>
        <dbReference type="ChEBI" id="CHEBI:29035"/>
        <label>1</label>
    </ligand>
</feature>
<dbReference type="InterPro" id="IPR011258">
    <property type="entry name" value="BPG-indep_PGM_N"/>
</dbReference>
<dbReference type="InterPro" id="IPR005995">
    <property type="entry name" value="Pgm_bpd_ind"/>
</dbReference>
<evidence type="ECO:0000256" key="10">
    <source>
        <dbReference type="PIRSR" id="PIRSR001492-2"/>
    </source>
</evidence>
<reference evidence="14 15" key="1">
    <citation type="journal article" date="2020" name="Genome Biol. Evol.">
        <title>Comparative genomics of strictly vertically transmitted, feminizing microsporidia endosymbionts of amphipod crustaceans.</title>
        <authorList>
            <person name="Cormier A."/>
            <person name="Chebbi M.A."/>
            <person name="Giraud I."/>
            <person name="Wattier R."/>
            <person name="Teixeira M."/>
            <person name="Gilbert C."/>
            <person name="Rigaud T."/>
            <person name="Cordaux R."/>
        </authorList>
    </citation>
    <scope>NUCLEOTIDE SEQUENCE [LARGE SCALE GENOMIC DNA]</scope>
    <source>
        <strain evidence="14 15">Ou3-Ou53</strain>
    </source>
</reference>
<evidence type="ECO:0000256" key="5">
    <source>
        <dbReference type="ARBA" id="ARBA00022723"/>
    </source>
</evidence>
<dbReference type="GO" id="GO:0006096">
    <property type="term" value="P:glycolytic process"/>
    <property type="evidence" value="ECO:0007669"/>
    <property type="project" value="UniProtKB-KW"/>
</dbReference>
<dbReference type="PANTHER" id="PTHR31637">
    <property type="entry name" value="2,3-BISPHOSPHOGLYCERATE-INDEPENDENT PHOSPHOGLYCERATE MUTASE"/>
    <property type="match status" value="1"/>
</dbReference>
<feature type="domain" description="BPG-independent PGAM N-terminal" evidence="13">
    <location>
        <begin position="101"/>
        <end position="268"/>
    </location>
</feature>
<keyword evidence="15" id="KW-1185">Reference proteome</keyword>
<dbReference type="Pfam" id="PF01676">
    <property type="entry name" value="Metalloenzyme"/>
    <property type="match status" value="1"/>
</dbReference>
<dbReference type="GO" id="GO:0006007">
    <property type="term" value="P:glucose catabolic process"/>
    <property type="evidence" value="ECO:0007669"/>
    <property type="project" value="InterPro"/>
</dbReference>
<feature type="binding site" evidence="11">
    <location>
        <position position="60"/>
    </location>
    <ligand>
        <name>Mn(2+)</name>
        <dbReference type="ChEBI" id="CHEBI:29035"/>
        <label>2</label>
    </ligand>
</feature>
<dbReference type="InterPro" id="IPR036646">
    <property type="entry name" value="PGAM_B_sf"/>
</dbReference>
<evidence type="ECO:0000313" key="15">
    <source>
        <dbReference type="Proteomes" id="UP000740883"/>
    </source>
</evidence>
<evidence type="ECO:0000313" key="14">
    <source>
        <dbReference type="EMBL" id="KAF9765050.1"/>
    </source>
</evidence>
<evidence type="ECO:0000256" key="4">
    <source>
        <dbReference type="ARBA" id="ARBA00012026"/>
    </source>
</evidence>
<feature type="binding site" evidence="11">
    <location>
        <position position="379"/>
    </location>
    <ligand>
        <name>Mn(2+)</name>
        <dbReference type="ChEBI" id="CHEBI:29035"/>
        <label>1</label>
    </ligand>
</feature>
<dbReference type="GO" id="GO:0004619">
    <property type="term" value="F:phosphoglycerate mutase activity"/>
    <property type="evidence" value="ECO:0007669"/>
    <property type="project" value="UniProtKB-EC"/>
</dbReference>
<evidence type="ECO:0000259" key="12">
    <source>
        <dbReference type="Pfam" id="PF01676"/>
    </source>
</evidence>
<evidence type="ECO:0000256" key="3">
    <source>
        <dbReference type="ARBA" id="ARBA00008819"/>
    </source>
</evidence>
<dbReference type="EMBL" id="SBJO01000001">
    <property type="protein sequence ID" value="KAF9765050.1"/>
    <property type="molecule type" value="Genomic_DNA"/>
</dbReference>
<feature type="binding site" evidence="11">
    <location>
        <position position="417"/>
    </location>
    <ligand>
        <name>Mn(2+)</name>
        <dbReference type="ChEBI" id="CHEBI:29035"/>
        <label>2</label>
    </ligand>
</feature>
<protein>
    <recommendedName>
        <fullName evidence="4">phosphoglycerate mutase (2,3-diphosphoglycerate-independent)</fullName>
        <ecNumber evidence="4">5.4.2.12</ecNumber>
    </recommendedName>
</protein>
<feature type="binding site" evidence="10">
    <location>
        <position position="309"/>
    </location>
    <ligand>
        <name>substrate</name>
    </ligand>
</feature>
<proteinExistence type="inferred from homology"/>
<evidence type="ECO:0000256" key="2">
    <source>
        <dbReference type="ARBA" id="ARBA00004798"/>
    </source>
</evidence>
<feature type="binding site" evidence="10">
    <location>
        <begin position="247"/>
        <end position="250"/>
    </location>
    <ligand>
        <name>substrate</name>
    </ligand>
</feature>
<dbReference type="PANTHER" id="PTHR31637:SF0">
    <property type="entry name" value="2,3-BISPHOSPHOGLYCERATE-INDEPENDENT PHOSPHOGLYCERATE MUTASE"/>
    <property type="match status" value="1"/>
</dbReference>
<evidence type="ECO:0000256" key="7">
    <source>
        <dbReference type="ARBA" id="ARBA00023211"/>
    </source>
</evidence>
<dbReference type="Gene3D" id="3.40.1450.10">
    <property type="entry name" value="BPG-independent phosphoglycerate mutase, domain B"/>
    <property type="match status" value="1"/>
</dbReference>
<feature type="binding site" evidence="11">
    <location>
        <position position="416"/>
    </location>
    <ligand>
        <name>Mn(2+)</name>
        <dbReference type="ChEBI" id="CHEBI:29035"/>
        <label>2</label>
    </ligand>
</feature>
<dbReference type="PIRSF" id="PIRSF001492">
    <property type="entry name" value="IPGAM"/>
    <property type="match status" value="1"/>
</dbReference>
<feature type="binding site" evidence="11">
    <location>
        <position position="9"/>
    </location>
    <ligand>
        <name>Mn(2+)</name>
        <dbReference type="ChEBI" id="CHEBI:29035"/>
        <label>2</label>
    </ligand>
</feature>
<gene>
    <name evidence="14" type="primary">gpmI</name>
    <name evidence="14" type="ORF">NGRA_0038</name>
</gene>
<dbReference type="GO" id="GO:0005737">
    <property type="term" value="C:cytoplasm"/>
    <property type="evidence" value="ECO:0007669"/>
    <property type="project" value="InterPro"/>
</dbReference>
<dbReference type="AlphaFoldDB" id="A0A9P6H3P6"/>
<feature type="active site" description="Phosphoserine intermediate" evidence="9">
    <location>
        <position position="60"/>
    </location>
</feature>
<dbReference type="CDD" id="cd16010">
    <property type="entry name" value="iPGM"/>
    <property type="match status" value="1"/>
</dbReference>
<keyword evidence="5 11" id="KW-0479">Metal-binding</keyword>
<dbReference type="InterPro" id="IPR006124">
    <property type="entry name" value="Metalloenzyme"/>
</dbReference>
<comment type="similarity">
    <text evidence="3">Belongs to the BPG-independent phosphoglycerate mutase family.</text>
</comment>
<feature type="binding site" evidence="10">
    <location>
        <position position="177"/>
    </location>
    <ligand>
        <name>substrate</name>
    </ligand>
</feature>
<keyword evidence="7 11" id="KW-0464">Manganese</keyword>
<comment type="cofactor">
    <cofactor evidence="1">
        <name>Mn(2+)</name>
        <dbReference type="ChEBI" id="CHEBI:29035"/>
    </cofactor>
</comment>
<feature type="binding site" evidence="10">
    <location>
        <position position="116"/>
    </location>
    <ligand>
        <name>substrate</name>
    </ligand>
</feature>
<accession>A0A9P6H3P6</accession>
<keyword evidence="8" id="KW-0413">Isomerase</keyword>
<dbReference type="GO" id="GO:0030145">
    <property type="term" value="F:manganese ion binding"/>
    <property type="evidence" value="ECO:0007669"/>
    <property type="project" value="InterPro"/>
</dbReference>
<dbReference type="EC" id="5.4.2.12" evidence="4"/>
<comment type="caution">
    <text evidence="14">The sequence shown here is derived from an EMBL/GenBank/DDBJ whole genome shotgun (WGS) entry which is preliminary data.</text>
</comment>
<keyword evidence="6" id="KW-0324">Glycolysis</keyword>
<dbReference type="InterPro" id="IPR017850">
    <property type="entry name" value="Alkaline_phosphatase_core_sf"/>
</dbReference>
<dbReference type="Proteomes" id="UP000740883">
    <property type="component" value="Unassembled WGS sequence"/>
</dbReference>
<dbReference type="HAMAP" id="MF_01038">
    <property type="entry name" value="GpmI"/>
    <property type="match status" value="1"/>
</dbReference>
<evidence type="ECO:0000256" key="11">
    <source>
        <dbReference type="PIRSR" id="PIRSR001492-3"/>
    </source>
</evidence>
<feature type="binding site" evidence="11">
    <location>
        <position position="435"/>
    </location>
    <ligand>
        <name>Mn(2+)</name>
        <dbReference type="ChEBI" id="CHEBI:29035"/>
        <label>1</label>
    </ligand>
</feature>
<comment type="pathway">
    <text evidence="2">Carbohydrate degradation; glycolysis; pyruvate from D-glyceraldehyde 3-phosphate: step 3/5.</text>
</comment>
<evidence type="ECO:0000256" key="9">
    <source>
        <dbReference type="PIRSR" id="PIRSR001492-1"/>
    </source>
</evidence>
<evidence type="ECO:0000256" key="1">
    <source>
        <dbReference type="ARBA" id="ARBA00001936"/>
    </source>
</evidence>
<organism evidence="14 15">
    <name type="scientific">Nosema granulosis</name>
    <dbReference type="NCBI Taxonomy" id="83296"/>
    <lineage>
        <taxon>Eukaryota</taxon>
        <taxon>Fungi</taxon>
        <taxon>Fungi incertae sedis</taxon>
        <taxon>Microsporidia</taxon>
        <taxon>Nosematidae</taxon>
        <taxon>Nosema</taxon>
    </lineage>
</organism>